<evidence type="ECO:0000256" key="2">
    <source>
        <dbReference type="ARBA" id="ARBA00022908"/>
    </source>
</evidence>
<evidence type="ECO:0000256" key="5">
    <source>
        <dbReference type="PROSITE-ProRule" id="PRU01248"/>
    </source>
</evidence>
<evidence type="ECO:0000256" key="3">
    <source>
        <dbReference type="ARBA" id="ARBA00023125"/>
    </source>
</evidence>
<gene>
    <name evidence="10" type="ORF">E3O21_06850</name>
    <name evidence="9" type="ORF">SAMN05216368_11335</name>
</gene>
<comment type="similarity">
    <text evidence="1">Belongs to the 'phage' integrase family.</text>
</comment>
<dbReference type="InterPro" id="IPR044068">
    <property type="entry name" value="CB"/>
</dbReference>
<dbReference type="Pfam" id="PF14657">
    <property type="entry name" value="Arm-DNA-bind_4"/>
    <property type="match status" value="1"/>
</dbReference>
<dbReference type="InterPro" id="IPR002104">
    <property type="entry name" value="Integrase_catalytic"/>
</dbReference>
<dbReference type="InterPro" id="IPR053876">
    <property type="entry name" value="Phage_int_M"/>
</dbReference>
<dbReference type="Gene3D" id="1.10.443.10">
    <property type="entry name" value="Intergrase catalytic core"/>
    <property type="match status" value="1"/>
</dbReference>
<keyword evidence="4" id="KW-0233">DNA recombination</keyword>
<dbReference type="GO" id="GO:0006310">
    <property type="term" value="P:DNA recombination"/>
    <property type="evidence" value="ECO:0007669"/>
    <property type="project" value="UniProtKB-KW"/>
</dbReference>
<dbReference type="InterPro" id="IPR010998">
    <property type="entry name" value="Integrase_recombinase_N"/>
</dbReference>
<dbReference type="EMBL" id="SOFD01000022">
    <property type="protein sequence ID" value="TFB77982.1"/>
    <property type="molecule type" value="Genomic_DNA"/>
</dbReference>
<evidence type="ECO:0000259" key="8">
    <source>
        <dbReference type="PROSITE" id="PS51900"/>
    </source>
</evidence>
<evidence type="ECO:0000256" key="6">
    <source>
        <dbReference type="SAM" id="MobiDB-lite"/>
    </source>
</evidence>
<feature type="domain" description="Core-binding (CB)" evidence="8">
    <location>
        <begin position="62"/>
        <end position="142"/>
    </location>
</feature>
<evidence type="ECO:0000259" key="7">
    <source>
        <dbReference type="PROSITE" id="PS51898"/>
    </source>
</evidence>
<dbReference type="InterPro" id="IPR050808">
    <property type="entry name" value="Phage_Integrase"/>
</dbReference>
<dbReference type="CDD" id="cd01189">
    <property type="entry name" value="INT_ICEBs1_C_like"/>
    <property type="match status" value="1"/>
</dbReference>
<dbReference type="PROSITE" id="PS51900">
    <property type="entry name" value="CB"/>
    <property type="match status" value="1"/>
</dbReference>
<accession>A0A4R8V5G9</accession>
<dbReference type="Gene3D" id="1.10.150.130">
    <property type="match status" value="1"/>
</dbReference>
<dbReference type="SUPFAM" id="SSF56349">
    <property type="entry name" value="DNA breaking-rejoining enzymes"/>
    <property type="match status" value="1"/>
</dbReference>
<protein>
    <submittedName>
        <fullName evidence="10">Site-specific integrase</fullName>
    </submittedName>
    <submittedName>
        <fullName evidence="9">Site-specific recombinase XerD</fullName>
    </submittedName>
</protein>
<dbReference type="Pfam" id="PF22022">
    <property type="entry name" value="Phage_int_M"/>
    <property type="match status" value="1"/>
</dbReference>
<dbReference type="Pfam" id="PF00589">
    <property type="entry name" value="Phage_integrase"/>
    <property type="match status" value="1"/>
</dbReference>
<dbReference type="PANTHER" id="PTHR30629:SF2">
    <property type="entry name" value="PROPHAGE INTEGRASE INTS-RELATED"/>
    <property type="match status" value="1"/>
</dbReference>
<dbReference type="GO" id="GO:0015074">
    <property type="term" value="P:DNA integration"/>
    <property type="evidence" value="ECO:0007669"/>
    <property type="project" value="UniProtKB-KW"/>
</dbReference>
<dbReference type="AlphaFoldDB" id="A0A4R8V5G9"/>
<feature type="compositionally biased region" description="Basic residues" evidence="6">
    <location>
        <begin position="382"/>
        <end position="391"/>
    </location>
</feature>
<evidence type="ECO:0000313" key="9">
    <source>
        <dbReference type="EMBL" id="SDO24343.1"/>
    </source>
</evidence>
<dbReference type="STRING" id="1424659.SAMN05216368_11335"/>
<dbReference type="EMBL" id="FNIB01000013">
    <property type="protein sequence ID" value="SDO24343.1"/>
    <property type="molecule type" value="Genomic_DNA"/>
</dbReference>
<feature type="region of interest" description="Disordered" evidence="6">
    <location>
        <begin position="371"/>
        <end position="391"/>
    </location>
</feature>
<evidence type="ECO:0000313" key="12">
    <source>
        <dbReference type="Proteomes" id="UP000298252"/>
    </source>
</evidence>
<evidence type="ECO:0000313" key="11">
    <source>
        <dbReference type="Proteomes" id="UP000199639"/>
    </source>
</evidence>
<feature type="domain" description="Tyr recombinase" evidence="7">
    <location>
        <begin position="163"/>
        <end position="352"/>
    </location>
</feature>
<evidence type="ECO:0000256" key="4">
    <source>
        <dbReference type="ARBA" id="ARBA00023172"/>
    </source>
</evidence>
<dbReference type="InterPro" id="IPR011010">
    <property type="entry name" value="DNA_brk_join_enz"/>
</dbReference>
<dbReference type="PROSITE" id="PS51898">
    <property type="entry name" value="TYR_RECOMBINASE"/>
    <property type="match status" value="1"/>
</dbReference>
<evidence type="ECO:0000256" key="1">
    <source>
        <dbReference type="ARBA" id="ARBA00008857"/>
    </source>
</evidence>
<dbReference type="Proteomes" id="UP000298252">
    <property type="component" value="Unassembled WGS sequence"/>
</dbReference>
<keyword evidence="12" id="KW-1185">Reference proteome</keyword>
<keyword evidence="3 5" id="KW-0238">DNA-binding</keyword>
<keyword evidence="2" id="KW-0229">DNA integration</keyword>
<organism evidence="9 11">
    <name type="scientific">Cryobacterium flavum</name>
    <dbReference type="NCBI Taxonomy" id="1424659"/>
    <lineage>
        <taxon>Bacteria</taxon>
        <taxon>Bacillati</taxon>
        <taxon>Actinomycetota</taxon>
        <taxon>Actinomycetes</taxon>
        <taxon>Micrococcales</taxon>
        <taxon>Microbacteriaceae</taxon>
        <taxon>Cryobacterium</taxon>
    </lineage>
</organism>
<dbReference type="InterPro" id="IPR028259">
    <property type="entry name" value="AP2-like_int_N"/>
</dbReference>
<evidence type="ECO:0000313" key="10">
    <source>
        <dbReference type="EMBL" id="TFB77982.1"/>
    </source>
</evidence>
<dbReference type="PANTHER" id="PTHR30629">
    <property type="entry name" value="PROPHAGE INTEGRASE"/>
    <property type="match status" value="1"/>
</dbReference>
<dbReference type="Proteomes" id="UP000199639">
    <property type="component" value="Unassembled WGS sequence"/>
</dbReference>
<name>A0A4R8V5G9_9MICO</name>
<proteinExistence type="inferred from homology"/>
<dbReference type="RefSeq" id="WP_092341766.1">
    <property type="nucleotide sequence ID" value="NZ_FNIB01000013.1"/>
</dbReference>
<dbReference type="InterPro" id="IPR013762">
    <property type="entry name" value="Integrase-like_cat_sf"/>
</dbReference>
<reference evidence="9 11" key="1">
    <citation type="submission" date="2016-10" db="EMBL/GenBank/DDBJ databases">
        <authorList>
            <person name="Varghese N."/>
            <person name="Submissions S."/>
        </authorList>
    </citation>
    <scope>NUCLEOTIDE SEQUENCE [LARGE SCALE GENOMIC DNA]</scope>
    <source>
        <strain evidence="9 11">CGMCC 1.11215</strain>
    </source>
</reference>
<dbReference type="GO" id="GO:0003677">
    <property type="term" value="F:DNA binding"/>
    <property type="evidence" value="ECO:0007669"/>
    <property type="project" value="UniProtKB-UniRule"/>
</dbReference>
<reference evidence="10 12" key="2">
    <citation type="submission" date="2019-03" db="EMBL/GenBank/DDBJ databases">
        <title>Genomics of glacier-inhabiting Cryobacterium strains.</title>
        <authorList>
            <person name="Liu Q."/>
            <person name="Xin Y.-H."/>
        </authorList>
    </citation>
    <scope>NUCLEOTIDE SEQUENCE [LARGE SCALE GENOMIC DNA]</scope>
    <source>
        <strain evidence="10 12">Hh8</strain>
    </source>
</reference>
<sequence length="391" mass="43939">MATIESYSTASGKLYRVRYRMPDRRQTSKRGFSTKRDAERFLAGVEVSKDRGEWVDPTKSRITVLEWAEKWFSAQVQLKPTTRSGYRHSLDKHVLPRWGKTRLGDVSHGDVQEWVNSLSVNLAPSTVRQIHLVLSSIMKFAIADRRISTNPSDDIRLPRIGKKSRGYLSHNQVDRLAGECGKDADVVLLLAYTGLRWGELAGLKVGRVDRHRRRIEVAEAVSDPRGQVIWGTPKSHERRSVPFPEFLDESLKSRCQDRREDDLVFTAPDGGVLRNGNFRTRTFNPALARVQVDDPDFPKVTPHDLRHTAASLAVSVGANVKAVQRMLGHASAAMTLDVYADLFDDDLDAVATALNQNKMISIVSKMWPQGENEADVEPENGHKKRPLPSVS</sequence>